<gene>
    <name evidence="1" type="ORF">GV832_11355</name>
</gene>
<dbReference type="EMBL" id="JAABNR010000009">
    <property type="protein sequence ID" value="NBZ88176.1"/>
    <property type="molecule type" value="Genomic_DNA"/>
</dbReference>
<dbReference type="AlphaFoldDB" id="A0AAE5BUR5"/>
<dbReference type="InterPro" id="IPR014710">
    <property type="entry name" value="RmlC-like_jellyroll"/>
</dbReference>
<name>A0AAE5BUR5_9RHOB</name>
<comment type="caution">
    <text evidence="1">The sequence shown here is derived from an EMBL/GenBank/DDBJ whole genome shotgun (WGS) entry which is preliminary data.</text>
</comment>
<dbReference type="Pfam" id="PF16867">
    <property type="entry name" value="DMSP_lyase"/>
    <property type="match status" value="1"/>
</dbReference>
<sequence>MSLLGIPPAPGAGRARYARAMALYAQGALSPAQLEAYRVAAAHDGPPNATFADRGLPLPQDSWPDDPILTAVDEADRYLATLQGPGLAEVRAGIAAHRAAPLPPDPQSHPVVETHLPPALKALHETHPALAQALAQVAPLLHWHPYDRYPAETIGADFLHGNAYALLIGEGAPIPAPDFHLGLFLIAPHVVYRDHNHPAPELYAPLTGPHGWRFDPKAPLVIKPAHQPVWNPSLQPHLIKIGPMPYLCLYGWTRDTDKPALVIPADDWPALETLRL</sequence>
<protein>
    <submittedName>
        <fullName evidence="1">Uncharacterized protein</fullName>
    </submittedName>
</protein>
<dbReference type="InterPro" id="IPR031723">
    <property type="entry name" value="DMSP_lyase"/>
</dbReference>
<reference evidence="1" key="1">
    <citation type="submission" date="2020-01" db="EMBL/GenBank/DDBJ databases">
        <authorList>
            <person name="Chen W.-M."/>
        </authorList>
    </citation>
    <scope>NUCLEOTIDE SEQUENCE</scope>
    <source>
        <strain evidence="1">CYK-10</strain>
    </source>
</reference>
<accession>A0AAE5BUR5</accession>
<evidence type="ECO:0000313" key="2">
    <source>
        <dbReference type="Proteomes" id="UP001193501"/>
    </source>
</evidence>
<evidence type="ECO:0000313" key="1">
    <source>
        <dbReference type="EMBL" id="NBZ88176.1"/>
    </source>
</evidence>
<keyword evidence="2" id="KW-1185">Reference proteome</keyword>
<organism evidence="1 2">
    <name type="scientific">Stagnihabitans tardus</name>
    <dbReference type="NCBI Taxonomy" id="2699202"/>
    <lineage>
        <taxon>Bacteria</taxon>
        <taxon>Pseudomonadati</taxon>
        <taxon>Pseudomonadota</taxon>
        <taxon>Alphaproteobacteria</taxon>
        <taxon>Rhodobacterales</taxon>
        <taxon>Paracoccaceae</taxon>
        <taxon>Stagnihabitans</taxon>
    </lineage>
</organism>
<dbReference type="RefSeq" id="WP_168774979.1">
    <property type="nucleotide sequence ID" value="NZ_JAABNR010000009.1"/>
</dbReference>
<proteinExistence type="predicted"/>
<dbReference type="Gene3D" id="2.60.120.10">
    <property type="entry name" value="Jelly Rolls"/>
    <property type="match status" value="1"/>
</dbReference>
<dbReference type="GO" id="GO:0047869">
    <property type="term" value="F:dimethylpropiothetin dethiomethylase activity"/>
    <property type="evidence" value="ECO:0007669"/>
    <property type="project" value="InterPro"/>
</dbReference>
<dbReference type="Proteomes" id="UP001193501">
    <property type="component" value="Unassembled WGS sequence"/>
</dbReference>